<dbReference type="STRING" id="515620.EUBELI_00428"/>
<comment type="similarity">
    <text evidence="1">Belongs to the iron-containing alcohol dehydrogenase family.</text>
</comment>
<dbReference type="FunFam" id="3.40.50.1970:FF:000003">
    <property type="entry name" value="Alcohol dehydrogenase, iron-containing"/>
    <property type="match status" value="1"/>
</dbReference>
<dbReference type="PANTHER" id="PTHR11496">
    <property type="entry name" value="ALCOHOL DEHYDROGENASE"/>
    <property type="match status" value="1"/>
</dbReference>
<evidence type="ECO:0000259" key="4">
    <source>
        <dbReference type="Pfam" id="PF00465"/>
    </source>
</evidence>
<dbReference type="Pfam" id="PF00465">
    <property type="entry name" value="Fe-ADH"/>
    <property type="match status" value="1"/>
</dbReference>
<dbReference type="eggNOG" id="COG1454">
    <property type="taxonomic scope" value="Bacteria"/>
</dbReference>
<dbReference type="SUPFAM" id="SSF56796">
    <property type="entry name" value="Dehydroquinate synthase-like"/>
    <property type="match status" value="1"/>
</dbReference>
<keyword evidence="7" id="KW-1185">Reference proteome</keyword>
<name>C4Z3H5_LACE2</name>
<dbReference type="InterPro" id="IPR039697">
    <property type="entry name" value="Alcohol_dehydrogenase_Fe"/>
</dbReference>
<proteinExistence type="inferred from homology"/>
<evidence type="ECO:0000313" key="6">
    <source>
        <dbReference type="EMBL" id="ACR71444.1"/>
    </source>
</evidence>
<dbReference type="RefSeq" id="WP_012738680.1">
    <property type="nucleotide sequence ID" value="NC_012778.1"/>
</dbReference>
<keyword evidence="2" id="KW-0560">Oxidoreductase</keyword>
<evidence type="ECO:0000256" key="1">
    <source>
        <dbReference type="ARBA" id="ARBA00007358"/>
    </source>
</evidence>
<gene>
    <name evidence="6" type="ordered locus">EUBELI_00428</name>
</gene>
<dbReference type="GO" id="GO:0046872">
    <property type="term" value="F:metal ion binding"/>
    <property type="evidence" value="ECO:0007669"/>
    <property type="project" value="InterPro"/>
</dbReference>
<dbReference type="KEGG" id="eel:EUBELI_00428"/>
<protein>
    <submittedName>
        <fullName evidence="6">Alcohol dehydrogenase</fullName>
    </submittedName>
</protein>
<reference evidence="6 7" key="1">
    <citation type="journal article" date="2009" name="Proc. Natl. Acad. Sci. U.S.A.">
        <title>Characterizing a model human gut microbiota composed of members of its two dominant bacterial phyla.</title>
        <authorList>
            <person name="Mahowald M.A."/>
            <person name="Rey F.E."/>
            <person name="Seedorf H."/>
            <person name="Turnbaugh P.J."/>
            <person name="Fulton R.S."/>
            <person name="Wollam A."/>
            <person name="Shah N."/>
            <person name="Wang C."/>
            <person name="Magrini V."/>
            <person name="Wilson R.K."/>
            <person name="Cantarel B.L."/>
            <person name="Coutinho P.M."/>
            <person name="Henrissat B."/>
            <person name="Crock L.W."/>
            <person name="Russell A."/>
            <person name="Verberkmoes N.C."/>
            <person name="Hettich R.L."/>
            <person name="Gordon J.I."/>
        </authorList>
    </citation>
    <scope>NUCLEOTIDE SEQUENCE [LARGE SCALE GENOMIC DNA]</scope>
    <source>
        <strain evidence="7">ATCC 27750 / DSM 3376 / VPI C15-48 / C15-B4</strain>
    </source>
</reference>
<dbReference type="Proteomes" id="UP000001476">
    <property type="component" value="Chromosome"/>
</dbReference>
<dbReference type="EMBL" id="CP001104">
    <property type="protein sequence ID" value="ACR71444.1"/>
    <property type="molecule type" value="Genomic_DNA"/>
</dbReference>
<evidence type="ECO:0000259" key="5">
    <source>
        <dbReference type="Pfam" id="PF25137"/>
    </source>
</evidence>
<dbReference type="InterPro" id="IPR001670">
    <property type="entry name" value="ADH_Fe/GldA"/>
</dbReference>
<evidence type="ECO:0000313" key="7">
    <source>
        <dbReference type="Proteomes" id="UP000001476"/>
    </source>
</evidence>
<dbReference type="HOGENOM" id="CLU_007207_0_0_9"/>
<evidence type="ECO:0000256" key="2">
    <source>
        <dbReference type="ARBA" id="ARBA00023002"/>
    </source>
</evidence>
<dbReference type="InterPro" id="IPR056798">
    <property type="entry name" value="ADH_Fe_C"/>
</dbReference>
<keyword evidence="3" id="KW-0520">NAD</keyword>
<evidence type="ECO:0000256" key="3">
    <source>
        <dbReference type="ARBA" id="ARBA00023027"/>
    </source>
</evidence>
<accession>C4Z3H5</accession>
<dbReference type="AlphaFoldDB" id="C4Z3H5"/>
<dbReference type="Gene3D" id="3.40.50.1970">
    <property type="match status" value="1"/>
</dbReference>
<dbReference type="Pfam" id="PF25137">
    <property type="entry name" value="ADH_Fe_C"/>
    <property type="match status" value="1"/>
</dbReference>
<dbReference type="PROSITE" id="PS00060">
    <property type="entry name" value="ADH_IRON_2"/>
    <property type="match status" value="1"/>
</dbReference>
<sequence length="407" mass="44127">MNIFKKIYCRSFQTVFKIALPFLPYRKPKIVSALSDIPSVLNKKKKSCPVIITDPGIAKLGILSMLTDVFDNAGIEYHVYDKTVANPTTDTVEEALAIYKDNKCDCIIGFGGGSSMDCAKAVGVRIARPKTHLSKLGGILKVHSKLPLLVAIPTTAGTGSETTLAAVIVDATTRHKYAINDFPLIPRYAVLDPKVTLTLPASITATTGMDALTHAVEAYIGNSTTPGTRKDALMATELIFNNLDRAYTNGSDTTARKNMLKAAYYAGCAFTKSYVGYVHAIAHSLGGEYNVPHGLANAVILPMVLESYGESIYTKLHDLAIAAGVADKDMPDETAAKAFIQAVRDMKARFNIGDTIPEIKEADIPKLAGYADKEANPLYPVPVLMDAKTLEQFYYKLMKDNTCENEV</sequence>
<dbReference type="Gene3D" id="1.20.1090.10">
    <property type="entry name" value="Dehydroquinate synthase-like - alpha domain"/>
    <property type="match status" value="1"/>
</dbReference>
<dbReference type="CDD" id="cd08189">
    <property type="entry name" value="Fe-ADH-like"/>
    <property type="match status" value="1"/>
</dbReference>
<dbReference type="PANTHER" id="PTHR11496:SF102">
    <property type="entry name" value="ALCOHOL DEHYDROGENASE 4"/>
    <property type="match status" value="1"/>
</dbReference>
<dbReference type="FunFam" id="1.20.1090.10:FF:000001">
    <property type="entry name" value="Aldehyde-alcohol dehydrogenase"/>
    <property type="match status" value="1"/>
</dbReference>
<feature type="domain" description="Alcohol dehydrogenase iron-type/glycerol dehydrogenase GldA" evidence="4">
    <location>
        <begin position="33"/>
        <end position="193"/>
    </location>
</feature>
<dbReference type="PROSITE" id="PS00913">
    <property type="entry name" value="ADH_IRON_1"/>
    <property type="match status" value="1"/>
</dbReference>
<feature type="domain" description="Fe-containing alcohol dehydrogenase-like C-terminal" evidence="5">
    <location>
        <begin position="204"/>
        <end position="394"/>
    </location>
</feature>
<dbReference type="InterPro" id="IPR018211">
    <property type="entry name" value="ADH_Fe_CS"/>
</dbReference>
<dbReference type="GeneID" id="41355195"/>
<dbReference type="GO" id="GO:0004022">
    <property type="term" value="F:alcohol dehydrogenase (NAD+) activity"/>
    <property type="evidence" value="ECO:0007669"/>
    <property type="project" value="TreeGrafter"/>
</dbReference>
<organism evidence="6 7">
    <name type="scientific">Lachnospira eligens (strain ATCC 27750 / DSM 3376 / VPI C15-48 / C15-B4)</name>
    <name type="common">Eubacterium eligens</name>
    <dbReference type="NCBI Taxonomy" id="515620"/>
    <lineage>
        <taxon>Bacteria</taxon>
        <taxon>Bacillati</taxon>
        <taxon>Bacillota</taxon>
        <taxon>Clostridia</taxon>
        <taxon>Lachnospirales</taxon>
        <taxon>Lachnospiraceae</taxon>
        <taxon>Lachnospira</taxon>
    </lineage>
</organism>